<accession>A0A6N7PN84</accession>
<keyword evidence="2" id="KW-1185">Reference proteome</keyword>
<evidence type="ECO:0000313" key="1">
    <source>
        <dbReference type="EMBL" id="MRG90351.1"/>
    </source>
</evidence>
<comment type="caution">
    <text evidence="1">The sequence shown here is derived from an EMBL/GenBank/DDBJ whole genome shotgun (WGS) entry which is preliminary data.</text>
</comment>
<protein>
    <submittedName>
        <fullName evidence="1">Uncharacterized protein</fullName>
    </submittedName>
</protein>
<gene>
    <name evidence="1" type="ORF">GF068_00195</name>
</gene>
<dbReference type="EMBL" id="WJIE01000001">
    <property type="protein sequence ID" value="MRG90351.1"/>
    <property type="molecule type" value="Genomic_DNA"/>
</dbReference>
<name>A0A6N7PN84_9BACT</name>
<organism evidence="1 2">
    <name type="scientific">Polyangium spumosum</name>
    <dbReference type="NCBI Taxonomy" id="889282"/>
    <lineage>
        <taxon>Bacteria</taxon>
        <taxon>Pseudomonadati</taxon>
        <taxon>Myxococcota</taxon>
        <taxon>Polyangia</taxon>
        <taxon>Polyangiales</taxon>
        <taxon>Polyangiaceae</taxon>
        <taxon>Polyangium</taxon>
    </lineage>
</organism>
<sequence>MHENEDPILARKALDVLGLSDDLLGCEQICRGESEDVVEQNLADLLVRELASAMEGRRREEAGQGRRVEALANALKRTTEECQDGKYQIERSTVPGHRRSTTGIVQRFALILGGRARANARGRRIGARCADHGGLVVDHCFDRLRGHKTSRQKDGAVRLASMLVTCGPAG</sequence>
<reference evidence="1 2" key="1">
    <citation type="submission" date="2019-10" db="EMBL/GenBank/DDBJ databases">
        <title>A soil myxobacterium in the family Polyangiaceae.</title>
        <authorList>
            <person name="Li Y."/>
            <person name="Wang J."/>
        </authorList>
    </citation>
    <scope>NUCLEOTIDE SEQUENCE [LARGE SCALE GENOMIC DNA]</scope>
    <source>
        <strain evidence="1 2">DSM 14734</strain>
    </source>
</reference>
<proteinExistence type="predicted"/>
<evidence type="ECO:0000313" key="2">
    <source>
        <dbReference type="Proteomes" id="UP000440224"/>
    </source>
</evidence>
<dbReference type="Proteomes" id="UP000440224">
    <property type="component" value="Unassembled WGS sequence"/>
</dbReference>
<dbReference type="AlphaFoldDB" id="A0A6N7PN84"/>